<name>A0A0F9KXP1_9ZZZZ</name>
<comment type="caution">
    <text evidence="1">The sequence shown here is derived from an EMBL/GenBank/DDBJ whole genome shotgun (WGS) entry which is preliminary data.</text>
</comment>
<gene>
    <name evidence="1" type="ORF">LCGC14_1278500</name>
</gene>
<evidence type="ECO:0000313" key="1">
    <source>
        <dbReference type="EMBL" id="KKM86488.1"/>
    </source>
</evidence>
<sequence>MKSSTDFGYKIEGDFLFVSNEQTSDFIKFLIKNKLFEK</sequence>
<protein>
    <submittedName>
        <fullName evidence="1">Uncharacterized protein</fullName>
    </submittedName>
</protein>
<reference evidence="1" key="1">
    <citation type="journal article" date="2015" name="Nature">
        <title>Complex archaea that bridge the gap between prokaryotes and eukaryotes.</title>
        <authorList>
            <person name="Spang A."/>
            <person name="Saw J.H."/>
            <person name="Jorgensen S.L."/>
            <person name="Zaremba-Niedzwiedzka K."/>
            <person name="Martijn J."/>
            <person name="Lind A.E."/>
            <person name="van Eijk R."/>
            <person name="Schleper C."/>
            <person name="Guy L."/>
            <person name="Ettema T.J."/>
        </authorList>
    </citation>
    <scope>NUCLEOTIDE SEQUENCE</scope>
</reference>
<accession>A0A0F9KXP1</accession>
<dbReference type="AlphaFoldDB" id="A0A0F9KXP1"/>
<proteinExistence type="predicted"/>
<organism evidence="1">
    <name type="scientific">marine sediment metagenome</name>
    <dbReference type="NCBI Taxonomy" id="412755"/>
    <lineage>
        <taxon>unclassified sequences</taxon>
        <taxon>metagenomes</taxon>
        <taxon>ecological metagenomes</taxon>
    </lineage>
</organism>
<dbReference type="EMBL" id="LAZR01007248">
    <property type="protein sequence ID" value="KKM86488.1"/>
    <property type="molecule type" value="Genomic_DNA"/>
</dbReference>